<dbReference type="PROSITE" id="PS51257">
    <property type="entry name" value="PROKAR_LIPOPROTEIN"/>
    <property type="match status" value="1"/>
</dbReference>
<dbReference type="InterPro" id="IPR041662">
    <property type="entry name" value="SusD-like_2"/>
</dbReference>
<sequence length="531" mass="57691">MKKLALYISIGMLALSSSCKKYLDINQNPNTATSGTPEVVLPQALVFTASNISSYNNYGSQLVGYMANAGGYGGFGSAVTYDFSNATAAGLWSTTYDVLNDFQYVINQTATLPDYGYFNGAARVMKAMNFQLLVDAYNDVPYKEALNGVGELTPAYDKATDVYAALAVQLDSAIGIIKATEARQEGSSTSNVKDLGAADPMFKGNMTRWKQLANTIKLRLIVRGSGKVTFANTTFDEAGFLETDAIVNPGYTRDNGKQNPAWNGWVYTYTGANANRAWIPSRFILSFYNGQKLSDYRGYAIYYGFPGTTVNQLGFESNSVPAAPTGGAWLSGANAEADRSSGSAGNSIGIFKAPSWGEPILLAAESYLLQAEAAVRGILTGQNANTLFDAGVQASFNYLYQKPDGTYDDDWNPELDYSSYMADNPDSYLVHFDKAAGLNQQIEAIITQKYIALNFIHGHEAWNEYRRTHYPAIVNGSSNATLTFASTQSISPRPDRLPTRILYPNTEASNNSVNMPKGISAFSSLIFWALQ</sequence>
<protein>
    <submittedName>
        <fullName evidence="1">SusD/RagB family nutrient-binding outer membrane lipoprotein</fullName>
    </submittedName>
</protein>
<dbReference type="Gene3D" id="1.25.40.390">
    <property type="match status" value="1"/>
</dbReference>
<reference evidence="1 2" key="1">
    <citation type="submission" date="2019-09" db="EMBL/GenBank/DDBJ databases">
        <title>Chitinophaga ginsengihumi sp. nov., isolated from soil of ginseng rhizosphere.</title>
        <authorList>
            <person name="Lee J."/>
        </authorList>
    </citation>
    <scope>NUCLEOTIDE SEQUENCE [LARGE SCALE GENOMIC DNA]</scope>
    <source>
        <strain evidence="1 2">BN140078</strain>
    </source>
</reference>
<dbReference type="InterPro" id="IPR011990">
    <property type="entry name" value="TPR-like_helical_dom_sf"/>
</dbReference>
<comment type="caution">
    <text evidence="1">The sequence shown here is derived from an EMBL/GenBank/DDBJ whole genome shotgun (WGS) entry which is preliminary data.</text>
</comment>
<dbReference type="SUPFAM" id="SSF48452">
    <property type="entry name" value="TPR-like"/>
    <property type="match status" value="1"/>
</dbReference>
<name>A0A5B2VSY6_9BACT</name>
<reference evidence="1 2" key="2">
    <citation type="submission" date="2019-09" db="EMBL/GenBank/DDBJ databases">
        <authorList>
            <person name="Jin C."/>
        </authorList>
    </citation>
    <scope>NUCLEOTIDE SEQUENCE [LARGE SCALE GENOMIC DNA]</scope>
    <source>
        <strain evidence="1 2">BN140078</strain>
    </source>
</reference>
<keyword evidence="1" id="KW-0449">Lipoprotein</keyword>
<dbReference type="AlphaFoldDB" id="A0A5B2VSY6"/>
<evidence type="ECO:0000313" key="2">
    <source>
        <dbReference type="Proteomes" id="UP000324611"/>
    </source>
</evidence>
<dbReference type="Pfam" id="PF12771">
    <property type="entry name" value="SusD-like_2"/>
    <property type="match status" value="1"/>
</dbReference>
<dbReference type="EMBL" id="VUOC01000003">
    <property type="protein sequence ID" value="KAA2241377.1"/>
    <property type="molecule type" value="Genomic_DNA"/>
</dbReference>
<gene>
    <name evidence="1" type="ORF">F0L74_15865</name>
</gene>
<dbReference type="RefSeq" id="WP_149838892.1">
    <property type="nucleotide sequence ID" value="NZ_VUOC01000003.1"/>
</dbReference>
<organism evidence="1 2">
    <name type="scientific">Chitinophaga agrisoli</name>
    <dbReference type="NCBI Taxonomy" id="2607653"/>
    <lineage>
        <taxon>Bacteria</taxon>
        <taxon>Pseudomonadati</taxon>
        <taxon>Bacteroidota</taxon>
        <taxon>Chitinophagia</taxon>
        <taxon>Chitinophagales</taxon>
        <taxon>Chitinophagaceae</taxon>
        <taxon>Chitinophaga</taxon>
    </lineage>
</organism>
<evidence type="ECO:0000313" key="1">
    <source>
        <dbReference type="EMBL" id="KAA2241377.1"/>
    </source>
</evidence>
<accession>A0A5B2VSY6</accession>
<proteinExistence type="predicted"/>
<keyword evidence="2" id="KW-1185">Reference proteome</keyword>
<dbReference type="Proteomes" id="UP000324611">
    <property type="component" value="Unassembled WGS sequence"/>
</dbReference>